<feature type="non-terminal residue" evidence="1">
    <location>
        <position position="190"/>
    </location>
</feature>
<accession>A0ACA9SF25</accession>
<evidence type="ECO:0000313" key="2">
    <source>
        <dbReference type="Proteomes" id="UP000789920"/>
    </source>
</evidence>
<sequence>TLSSEVAEQSTIHTELLESSENSSDEEDYASDASNVSEVDLTTTSIWKEQPITIDQRAIQLTYNRPCRINLPSVSLSSPFTIFSRFLPMNYIEQNIVRSINLLGRKNNLNWIDININEYKIWLELWVLMSIVPVSDRRYYWRTQENTQPLMPFNFQRWMSMLRFEQIVSQHTLMMPHELEITNHNDCLFS</sequence>
<dbReference type="EMBL" id="CAJVQC010114807">
    <property type="protein sequence ID" value="CAG8836472.1"/>
    <property type="molecule type" value="Genomic_DNA"/>
</dbReference>
<keyword evidence="2" id="KW-1185">Reference proteome</keyword>
<comment type="caution">
    <text evidence="1">The sequence shown here is derived from an EMBL/GenBank/DDBJ whole genome shotgun (WGS) entry which is preliminary data.</text>
</comment>
<name>A0ACA9SF25_9GLOM</name>
<feature type="non-terminal residue" evidence="1">
    <location>
        <position position="1"/>
    </location>
</feature>
<reference evidence="1" key="1">
    <citation type="submission" date="2021-06" db="EMBL/GenBank/DDBJ databases">
        <authorList>
            <person name="Kallberg Y."/>
            <person name="Tangrot J."/>
            <person name="Rosling A."/>
        </authorList>
    </citation>
    <scope>NUCLEOTIDE SEQUENCE</scope>
    <source>
        <strain evidence="1">MA461A</strain>
    </source>
</reference>
<protein>
    <submittedName>
        <fullName evidence="1">9459_t:CDS:1</fullName>
    </submittedName>
</protein>
<dbReference type="Proteomes" id="UP000789920">
    <property type="component" value="Unassembled WGS sequence"/>
</dbReference>
<proteinExistence type="predicted"/>
<evidence type="ECO:0000313" key="1">
    <source>
        <dbReference type="EMBL" id="CAG8836472.1"/>
    </source>
</evidence>
<gene>
    <name evidence="1" type="ORF">RPERSI_LOCUS29940</name>
</gene>
<organism evidence="1 2">
    <name type="scientific">Racocetra persica</name>
    <dbReference type="NCBI Taxonomy" id="160502"/>
    <lineage>
        <taxon>Eukaryota</taxon>
        <taxon>Fungi</taxon>
        <taxon>Fungi incertae sedis</taxon>
        <taxon>Mucoromycota</taxon>
        <taxon>Glomeromycotina</taxon>
        <taxon>Glomeromycetes</taxon>
        <taxon>Diversisporales</taxon>
        <taxon>Gigasporaceae</taxon>
        <taxon>Racocetra</taxon>
    </lineage>
</organism>